<protein>
    <submittedName>
        <fullName evidence="8">Dynein assembly factor 1</fullName>
    </submittedName>
</protein>
<evidence type="ECO:0000256" key="4">
    <source>
        <dbReference type="ARBA" id="ARBA00023069"/>
    </source>
</evidence>
<dbReference type="PROSITE" id="PS51450">
    <property type="entry name" value="LRR"/>
    <property type="match status" value="4"/>
</dbReference>
<evidence type="ECO:0000256" key="6">
    <source>
        <dbReference type="SAM" id="Coils"/>
    </source>
</evidence>
<evidence type="ECO:0000256" key="1">
    <source>
        <dbReference type="ARBA" id="ARBA00004138"/>
    </source>
</evidence>
<dbReference type="InterPro" id="IPR050576">
    <property type="entry name" value="Cilia_flagella_integrity"/>
</dbReference>
<name>A0AAW2YYU0_9EUKA</name>
<dbReference type="SMART" id="SM00365">
    <property type="entry name" value="LRR_SD22"/>
    <property type="match status" value="4"/>
</dbReference>
<dbReference type="SUPFAM" id="SSF52075">
    <property type="entry name" value="Outer arm dynein light chain 1"/>
    <property type="match status" value="1"/>
</dbReference>
<reference evidence="8 9" key="1">
    <citation type="submission" date="2024-03" db="EMBL/GenBank/DDBJ databases">
        <title>The Acrasis kona genome and developmental transcriptomes reveal deep origins of eukaryotic multicellular pathways.</title>
        <authorList>
            <person name="Sheikh S."/>
            <person name="Fu C.-J."/>
            <person name="Brown M.W."/>
            <person name="Baldauf S.L."/>
        </authorList>
    </citation>
    <scope>NUCLEOTIDE SEQUENCE [LARGE SCALE GENOMIC DNA]</scope>
    <source>
        <strain evidence="8 9">ATCC MYA-3509</strain>
    </source>
</reference>
<dbReference type="InterPro" id="IPR001611">
    <property type="entry name" value="Leu-rich_rpt"/>
</dbReference>
<dbReference type="Pfam" id="PF14580">
    <property type="entry name" value="LRR_9"/>
    <property type="match status" value="1"/>
</dbReference>
<dbReference type="Proteomes" id="UP001431209">
    <property type="component" value="Unassembled WGS sequence"/>
</dbReference>
<evidence type="ECO:0000256" key="2">
    <source>
        <dbReference type="ARBA" id="ARBA00022614"/>
    </source>
</evidence>
<evidence type="ECO:0000313" key="8">
    <source>
        <dbReference type="EMBL" id="KAL0481988.1"/>
    </source>
</evidence>
<feature type="region of interest" description="Disordered" evidence="7">
    <location>
        <begin position="264"/>
        <end position="322"/>
    </location>
</feature>
<comment type="subcellular location">
    <subcellularLocation>
        <location evidence="1">Cell projection</location>
        <location evidence="1">Cilium</location>
    </subcellularLocation>
</comment>
<evidence type="ECO:0000256" key="7">
    <source>
        <dbReference type="SAM" id="MobiDB-lite"/>
    </source>
</evidence>
<feature type="coiled-coil region" evidence="6">
    <location>
        <begin position="219"/>
        <end position="254"/>
    </location>
</feature>
<keyword evidence="2" id="KW-0433">Leucine-rich repeat</keyword>
<keyword evidence="5" id="KW-0966">Cell projection</keyword>
<proteinExistence type="predicted"/>
<dbReference type="PANTHER" id="PTHR45973:SF9">
    <property type="entry name" value="LEUCINE-RICH REPEAT-CONTAINING PROTEIN 46"/>
    <property type="match status" value="1"/>
</dbReference>
<keyword evidence="3" id="KW-0677">Repeat</keyword>
<gene>
    <name evidence="8" type="ORF">AKO1_015059</name>
</gene>
<dbReference type="Gene3D" id="3.80.10.10">
    <property type="entry name" value="Ribonuclease Inhibitor"/>
    <property type="match status" value="2"/>
</dbReference>
<dbReference type="AlphaFoldDB" id="A0AAW2YYU0"/>
<dbReference type="EMBL" id="JAOPGA020000803">
    <property type="protein sequence ID" value="KAL0481988.1"/>
    <property type="molecule type" value="Genomic_DNA"/>
</dbReference>
<dbReference type="InterPro" id="IPR032675">
    <property type="entry name" value="LRR_dom_sf"/>
</dbReference>
<comment type="caution">
    <text evidence="8">The sequence shown here is derived from an EMBL/GenBank/DDBJ whole genome shotgun (WGS) entry which is preliminary data.</text>
</comment>
<organism evidence="8 9">
    <name type="scientific">Acrasis kona</name>
    <dbReference type="NCBI Taxonomy" id="1008807"/>
    <lineage>
        <taxon>Eukaryota</taxon>
        <taxon>Discoba</taxon>
        <taxon>Heterolobosea</taxon>
        <taxon>Tetramitia</taxon>
        <taxon>Eutetramitia</taxon>
        <taxon>Acrasidae</taxon>
        <taxon>Acrasis</taxon>
    </lineage>
</organism>
<evidence type="ECO:0000256" key="5">
    <source>
        <dbReference type="ARBA" id="ARBA00023273"/>
    </source>
</evidence>
<evidence type="ECO:0000313" key="9">
    <source>
        <dbReference type="Proteomes" id="UP001431209"/>
    </source>
</evidence>
<evidence type="ECO:0000256" key="3">
    <source>
        <dbReference type="ARBA" id="ARBA00022737"/>
    </source>
</evidence>
<sequence length="322" mass="37301">MTESVQLTPRYIKDLCRQKGLYSTPHLNDKLYLHFKGITKIESLDEYVGLKVLWLEGNAITKIENLEKLTELRALYLHKNCIDKIENLSHLSFLDQLNVSENFIDKVEGLDELENLKTLTINDNQIKTTEDLIGLTRCPSLSVVDLSSNKILDPEVVEKVFSLMPNLRVLRLEKNPVVNKIPNYRRRLIITCKELTYLDNMPVFEEERRTAEAWGRGGVEEERKEREKIAQEIREKERRNFEALEDLLREARLKKESRGTDVVDTYHDTFPTELSDSDSDSDDKDISPPVVESDLNHINQVEEVSEKEENLPCSSEVVDEVD</sequence>
<keyword evidence="4" id="KW-0969">Cilium</keyword>
<dbReference type="PANTHER" id="PTHR45973">
    <property type="entry name" value="PROTEIN PHOSPHATASE 1 REGULATORY SUBUNIT SDS22-RELATED"/>
    <property type="match status" value="1"/>
</dbReference>
<keyword evidence="9" id="KW-1185">Reference proteome</keyword>
<keyword evidence="6" id="KW-0175">Coiled coil</keyword>
<accession>A0AAW2YYU0</accession>